<reference evidence="1" key="2">
    <citation type="submission" date="2022-01" db="EMBL/GenBank/DDBJ databases">
        <authorList>
            <person name="Yamashiro T."/>
            <person name="Shiraishi A."/>
            <person name="Satake H."/>
            <person name="Nakayama K."/>
        </authorList>
    </citation>
    <scope>NUCLEOTIDE SEQUENCE</scope>
</reference>
<dbReference type="EMBL" id="BQNB010010558">
    <property type="protein sequence ID" value="GJS78896.1"/>
    <property type="molecule type" value="Genomic_DNA"/>
</dbReference>
<sequence>MIGDLLLRKETPLVLPPEGSPAIGLRCKSKYWLNMLFGLSLSSTVIPIWNVDVLPRLPMPYLLLLLVQSRVTVYRGVARDCARIAFLAELRNSCSLPLCADYAPCGAAELMLLAAVCRLDSLRSDWHLVTLGLSKCWA</sequence>
<organism evidence="1 2">
    <name type="scientific">Tanacetum coccineum</name>
    <dbReference type="NCBI Taxonomy" id="301880"/>
    <lineage>
        <taxon>Eukaryota</taxon>
        <taxon>Viridiplantae</taxon>
        <taxon>Streptophyta</taxon>
        <taxon>Embryophyta</taxon>
        <taxon>Tracheophyta</taxon>
        <taxon>Spermatophyta</taxon>
        <taxon>Magnoliopsida</taxon>
        <taxon>eudicotyledons</taxon>
        <taxon>Gunneridae</taxon>
        <taxon>Pentapetalae</taxon>
        <taxon>asterids</taxon>
        <taxon>campanulids</taxon>
        <taxon>Asterales</taxon>
        <taxon>Asteraceae</taxon>
        <taxon>Asteroideae</taxon>
        <taxon>Anthemideae</taxon>
        <taxon>Anthemidinae</taxon>
        <taxon>Tanacetum</taxon>
    </lineage>
</organism>
<evidence type="ECO:0000313" key="1">
    <source>
        <dbReference type="EMBL" id="GJS78896.1"/>
    </source>
</evidence>
<gene>
    <name evidence="1" type="ORF">Tco_0728777</name>
</gene>
<evidence type="ECO:0000313" key="2">
    <source>
        <dbReference type="Proteomes" id="UP001151760"/>
    </source>
</evidence>
<proteinExistence type="predicted"/>
<comment type="caution">
    <text evidence="1">The sequence shown here is derived from an EMBL/GenBank/DDBJ whole genome shotgun (WGS) entry which is preliminary data.</text>
</comment>
<dbReference type="Proteomes" id="UP001151760">
    <property type="component" value="Unassembled WGS sequence"/>
</dbReference>
<name>A0ABQ4YN86_9ASTR</name>
<protein>
    <submittedName>
        <fullName evidence="1">Uncharacterized protein</fullName>
    </submittedName>
</protein>
<reference evidence="1" key="1">
    <citation type="journal article" date="2022" name="Int. J. Mol. Sci.">
        <title>Draft Genome of Tanacetum Coccineum: Genomic Comparison of Closely Related Tanacetum-Family Plants.</title>
        <authorList>
            <person name="Yamashiro T."/>
            <person name="Shiraishi A."/>
            <person name="Nakayama K."/>
            <person name="Satake H."/>
        </authorList>
    </citation>
    <scope>NUCLEOTIDE SEQUENCE</scope>
</reference>
<keyword evidence="2" id="KW-1185">Reference proteome</keyword>
<accession>A0ABQ4YN86</accession>